<dbReference type="Pfam" id="PF00098">
    <property type="entry name" value="zf-CCHC"/>
    <property type="match status" value="1"/>
</dbReference>
<keyword evidence="1" id="KW-0862">Zinc</keyword>
<protein>
    <submittedName>
        <fullName evidence="5">Zinc finger, CCHC-type containing protein</fullName>
    </submittedName>
</protein>
<keyword evidence="6" id="KW-1185">Reference proteome</keyword>
<organism evidence="5 6">
    <name type="scientific">Tanacetum coccineum</name>
    <dbReference type="NCBI Taxonomy" id="301880"/>
    <lineage>
        <taxon>Eukaryota</taxon>
        <taxon>Viridiplantae</taxon>
        <taxon>Streptophyta</taxon>
        <taxon>Embryophyta</taxon>
        <taxon>Tracheophyta</taxon>
        <taxon>Spermatophyta</taxon>
        <taxon>Magnoliopsida</taxon>
        <taxon>eudicotyledons</taxon>
        <taxon>Gunneridae</taxon>
        <taxon>Pentapetalae</taxon>
        <taxon>asterids</taxon>
        <taxon>campanulids</taxon>
        <taxon>Asterales</taxon>
        <taxon>Asteraceae</taxon>
        <taxon>Asteroideae</taxon>
        <taxon>Anthemideae</taxon>
        <taxon>Anthemidinae</taxon>
        <taxon>Tanacetum</taxon>
    </lineage>
</organism>
<keyword evidence="3" id="KW-1133">Transmembrane helix</keyword>
<dbReference type="Proteomes" id="UP001151760">
    <property type="component" value="Unassembled WGS sequence"/>
</dbReference>
<feature type="transmembrane region" description="Helical" evidence="3">
    <location>
        <begin position="281"/>
        <end position="299"/>
    </location>
</feature>
<dbReference type="EMBL" id="BQNB010010455">
    <property type="protein sequence ID" value="GJS77536.1"/>
    <property type="molecule type" value="Genomic_DNA"/>
</dbReference>
<feature type="compositionally biased region" description="Basic and acidic residues" evidence="2">
    <location>
        <begin position="181"/>
        <end position="190"/>
    </location>
</feature>
<keyword evidence="1" id="KW-0863">Zinc-finger</keyword>
<dbReference type="SUPFAM" id="SSF57756">
    <property type="entry name" value="Retrovirus zinc finger-like domains"/>
    <property type="match status" value="1"/>
</dbReference>
<evidence type="ECO:0000259" key="4">
    <source>
        <dbReference type="PROSITE" id="PS50158"/>
    </source>
</evidence>
<evidence type="ECO:0000256" key="3">
    <source>
        <dbReference type="SAM" id="Phobius"/>
    </source>
</evidence>
<name>A0ABQ4YKN8_9ASTR</name>
<evidence type="ECO:0000256" key="1">
    <source>
        <dbReference type="PROSITE-ProRule" id="PRU00047"/>
    </source>
</evidence>
<feature type="region of interest" description="Disordered" evidence="2">
    <location>
        <begin position="147"/>
        <end position="190"/>
    </location>
</feature>
<accession>A0ABQ4YKN8</accession>
<comment type="caution">
    <text evidence="5">The sequence shown here is derived from an EMBL/GenBank/DDBJ whole genome shotgun (WGS) entry which is preliminary data.</text>
</comment>
<keyword evidence="1" id="KW-0479">Metal-binding</keyword>
<dbReference type="InterPro" id="IPR001878">
    <property type="entry name" value="Znf_CCHC"/>
</dbReference>
<keyword evidence="3" id="KW-0812">Transmembrane</keyword>
<evidence type="ECO:0000256" key="2">
    <source>
        <dbReference type="SAM" id="MobiDB-lite"/>
    </source>
</evidence>
<dbReference type="Gene3D" id="4.10.60.10">
    <property type="entry name" value="Zinc finger, CCHC-type"/>
    <property type="match status" value="1"/>
</dbReference>
<evidence type="ECO:0000313" key="6">
    <source>
        <dbReference type="Proteomes" id="UP001151760"/>
    </source>
</evidence>
<feature type="domain" description="CCHC-type" evidence="4">
    <location>
        <begin position="192"/>
        <end position="206"/>
    </location>
</feature>
<reference evidence="5" key="2">
    <citation type="submission" date="2022-01" db="EMBL/GenBank/DDBJ databases">
        <authorList>
            <person name="Yamashiro T."/>
            <person name="Shiraishi A."/>
            <person name="Satake H."/>
            <person name="Nakayama K."/>
        </authorList>
    </citation>
    <scope>NUCLEOTIDE SEQUENCE</scope>
</reference>
<proteinExistence type="predicted"/>
<sequence length="395" mass="44596">MERPGLTLNLCYKRGFILYPYGTTCSKHKPFSFQPLPAADSEAQVLAQWNAVYDAYNKELKSMFEKQARVERFDMIQTFHACKQEEGKPVRPYGLKIKGYVEQLKCLGYVLPQDLSVGLIMASLYKKGLPKKAATPQVMVIQGGRIQKANKKSQNAKGNGKGIGKGKDKSYIPKLKTPKPSAKEHPTKDDTCHHCKEVGHWKRNCPVYLAELIKKKKQVYDTGCGTHICSTKQGLKGARKLKQRALYLYIGNGVRAQVEAIGSYDLVLPNGLIMEFQFQRMMFFILMLFLVMVLMWSSLDFNKKFYNSLGRAPNRCSSSIGKTQGVVIVQSRNRLERLDHGRMTRKPFPHHIKRATDLLGIIHTDVCGPLRHVSRQGSISIDRGLIQAILISLPP</sequence>
<dbReference type="PROSITE" id="PS50158">
    <property type="entry name" value="ZF_CCHC"/>
    <property type="match status" value="1"/>
</dbReference>
<evidence type="ECO:0000313" key="5">
    <source>
        <dbReference type="EMBL" id="GJS77536.1"/>
    </source>
</evidence>
<reference evidence="5" key="1">
    <citation type="journal article" date="2022" name="Int. J. Mol. Sci.">
        <title>Draft Genome of Tanacetum Coccineum: Genomic Comparison of Closely Related Tanacetum-Family Plants.</title>
        <authorList>
            <person name="Yamashiro T."/>
            <person name="Shiraishi A."/>
            <person name="Nakayama K."/>
            <person name="Satake H."/>
        </authorList>
    </citation>
    <scope>NUCLEOTIDE SEQUENCE</scope>
</reference>
<dbReference type="InterPro" id="IPR036875">
    <property type="entry name" value="Znf_CCHC_sf"/>
</dbReference>
<gene>
    <name evidence="5" type="ORF">Tco_0727417</name>
</gene>
<dbReference type="SMART" id="SM00343">
    <property type="entry name" value="ZnF_C2HC"/>
    <property type="match status" value="1"/>
</dbReference>
<keyword evidence="3" id="KW-0472">Membrane</keyword>